<dbReference type="HOGENOM" id="CLU_1797630_0_0_1"/>
<evidence type="ECO:0000256" key="1">
    <source>
        <dbReference type="SAM" id="MobiDB-lite"/>
    </source>
</evidence>
<feature type="region of interest" description="Disordered" evidence="1">
    <location>
        <begin position="1"/>
        <end position="52"/>
    </location>
</feature>
<keyword evidence="3" id="KW-1185">Reference proteome</keyword>
<name>F8Q569_SERL3</name>
<dbReference type="InParanoid" id="F8Q569"/>
<feature type="compositionally biased region" description="Basic and acidic residues" evidence="1">
    <location>
        <begin position="39"/>
        <end position="50"/>
    </location>
</feature>
<evidence type="ECO:0000313" key="3">
    <source>
        <dbReference type="Proteomes" id="UP000008063"/>
    </source>
</evidence>
<reference evidence="3" key="1">
    <citation type="journal article" date="2011" name="Science">
        <title>The plant cell wall-decomposing machinery underlies the functional diversity of forest fungi.</title>
        <authorList>
            <person name="Eastwood D.C."/>
            <person name="Floudas D."/>
            <person name="Binder M."/>
            <person name="Majcherczyk A."/>
            <person name="Schneider P."/>
            <person name="Aerts A."/>
            <person name="Asiegbu F.O."/>
            <person name="Baker S.E."/>
            <person name="Barry K."/>
            <person name="Bendiksby M."/>
            <person name="Blumentritt M."/>
            <person name="Coutinho P.M."/>
            <person name="Cullen D."/>
            <person name="de Vries R.P."/>
            <person name="Gathman A."/>
            <person name="Goodell B."/>
            <person name="Henrissat B."/>
            <person name="Ihrmark K."/>
            <person name="Kauserud H."/>
            <person name="Kohler A."/>
            <person name="LaButti K."/>
            <person name="Lapidus A."/>
            <person name="Lavin J.L."/>
            <person name="Lee Y.-H."/>
            <person name="Lindquist E."/>
            <person name="Lilly W."/>
            <person name="Lucas S."/>
            <person name="Morin E."/>
            <person name="Murat C."/>
            <person name="Oguiza J.A."/>
            <person name="Park J."/>
            <person name="Pisabarro A.G."/>
            <person name="Riley R."/>
            <person name="Rosling A."/>
            <person name="Salamov A."/>
            <person name="Schmidt O."/>
            <person name="Schmutz J."/>
            <person name="Skrede I."/>
            <person name="Stenlid J."/>
            <person name="Wiebenga A."/>
            <person name="Xie X."/>
            <person name="Kuees U."/>
            <person name="Hibbett D.S."/>
            <person name="Hoffmeister D."/>
            <person name="Hoegberg N."/>
            <person name="Martin F."/>
            <person name="Grigoriev I.V."/>
            <person name="Watkinson S.C."/>
        </authorList>
    </citation>
    <scope>NUCLEOTIDE SEQUENCE [LARGE SCALE GENOMIC DNA]</scope>
    <source>
        <strain evidence="3">strain S7.3</strain>
    </source>
</reference>
<gene>
    <name evidence="2" type="ORF">SERLA73DRAFT_154169</name>
</gene>
<accession>F8Q569</accession>
<dbReference type="EMBL" id="GL945483">
    <property type="protein sequence ID" value="EGN96696.1"/>
    <property type="molecule type" value="Genomic_DNA"/>
</dbReference>
<sequence length="144" mass="16691">MQLRRERESKTIETENRDVQDEDNNKWVTDPDGMVSDSEEVHNEEKHDTGDALGKVRSPLQAKAYFIKLIKWNFKKVLISFISALEKEFNVYAKIYKGNRHSEDFEAITAAPTATHSYGASWLYSIVQSRVNHKDTTYSPHQEL</sequence>
<feature type="compositionally biased region" description="Basic and acidic residues" evidence="1">
    <location>
        <begin position="1"/>
        <end position="25"/>
    </location>
</feature>
<proteinExistence type="predicted"/>
<evidence type="ECO:0000313" key="2">
    <source>
        <dbReference type="EMBL" id="EGN96696.1"/>
    </source>
</evidence>
<dbReference type="Proteomes" id="UP000008063">
    <property type="component" value="Unassembled WGS sequence"/>
</dbReference>
<dbReference type="AlphaFoldDB" id="F8Q569"/>
<organism evidence="3">
    <name type="scientific">Serpula lacrymans var. lacrymans (strain S7.3)</name>
    <name type="common">Dry rot fungus</name>
    <dbReference type="NCBI Taxonomy" id="936435"/>
    <lineage>
        <taxon>Eukaryota</taxon>
        <taxon>Fungi</taxon>
        <taxon>Dikarya</taxon>
        <taxon>Basidiomycota</taxon>
        <taxon>Agaricomycotina</taxon>
        <taxon>Agaricomycetes</taxon>
        <taxon>Agaricomycetidae</taxon>
        <taxon>Boletales</taxon>
        <taxon>Coniophorineae</taxon>
        <taxon>Serpulaceae</taxon>
        <taxon>Serpula</taxon>
    </lineage>
</organism>
<protein>
    <submittedName>
        <fullName evidence="2">Uncharacterized protein</fullName>
    </submittedName>
</protein>